<reference evidence="3" key="1">
    <citation type="submission" date="2016-10" db="EMBL/GenBank/DDBJ databases">
        <authorList>
            <person name="Varghese N."/>
            <person name="Submissions S."/>
        </authorList>
    </citation>
    <scope>NUCLEOTIDE SEQUENCE [LARGE SCALE GENOMIC DNA]</scope>
    <source>
        <strain evidence="3">UNC267MFSha1.1M11</strain>
    </source>
</reference>
<sequence>MRALPHLHTRTSLFARVLGPYLLVAASTMLTRASALRTLLAQFDADVVWPWVTGAFVLPMGLTIIVLHPYWRGAPATIVSLLGWLTAFKGVALMAFRYTYLSWGNDVVAQAPWWQVGTVIVALTGLYLSIVGWATAVGRPASLPSARAAGDMPRAA</sequence>
<feature type="transmembrane region" description="Helical" evidence="1">
    <location>
        <begin position="113"/>
        <end position="137"/>
    </location>
</feature>
<name>A0A1G4WSR8_9MYCO</name>
<keyword evidence="1" id="KW-1133">Transmembrane helix</keyword>
<evidence type="ECO:0000313" key="3">
    <source>
        <dbReference type="Proteomes" id="UP000199707"/>
    </source>
</evidence>
<feature type="transmembrane region" description="Helical" evidence="1">
    <location>
        <begin position="51"/>
        <end position="71"/>
    </location>
</feature>
<dbReference type="EMBL" id="FMUB01000009">
    <property type="protein sequence ID" value="SCX27971.1"/>
    <property type="molecule type" value="Genomic_DNA"/>
</dbReference>
<dbReference type="RefSeq" id="WP_181953106.1">
    <property type="nucleotide sequence ID" value="NZ_FMUB01000009.1"/>
</dbReference>
<accession>A0A1G4WSR8</accession>
<keyword evidence="1" id="KW-0812">Transmembrane</keyword>
<evidence type="ECO:0000313" key="2">
    <source>
        <dbReference type="EMBL" id="SCX27971.1"/>
    </source>
</evidence>
<feature type="transmembrane region" description="Helical" evidence="1">
    <location>
        <begin position="78"/>
        <end position="101"/>
    </location>
</feature>
<dbReference type="Proteomes" id="UP000199707">
    <property type="component" value="Unassembled WGS sequence"/>
</dbReference>
<feature type="transmembrane region" description="Helical" evidence="1">
    <location>
        <begin position="12"/>
        <end position="31"/>
    </location>
</feature>
<protein>
    <submittedName>
        <fullName evidence="2">Uncharacterized protein</fullName>
    </submittedName>
</protein>
<proteinExistence type="predicted"/>
<dbReference type="AlphaFoldDB" id="A0A1G4WSR8"/>
<organism evidence="2 3">
    <name type="scientific">Mycolicibacterium fluoranthenivorans</name>
    <dbReference type="NCBI Taxonomy" id="258505"/>
    <lineage>
        <taxon>Bacteria</taxon>
        <taxon>Bacillati</taxon>
        <taxon>Actinomycetota</taxon>
        <taxon>Actinomycetes</taxon>
        <taxon>Mycobacteriales</taxon>
        <taxon>Mycobacteriaceae</taxon>
        <taxon>Mycolicibacterium</taxon>
    </lineage>
</organism>
<evidence type="ECO:0000256" key="1">
    <source>
        <dbReference type="SAM" id="Phobius"/>
    </source>
</evidence>
<keyword evidence="1" id="KW-0472">Membrane</keyword>
<gene>
    <name evidence="2" type="ORF">SAMN02799620_04478</name>
</gene>